<dbReference type="KEGG" id="salh:HMF8227_01396"/>
<dbReference type="PROSITE" id="PS51892">
    <property type="entry name" value="SUBTILASE"/>
    <property type="match status" value="1"/>
</dbReference>
<reference evidence="12 13" key="1">
    <citation type="submission" date="2018-05" db="EMBL/GenBank/DDBJ databases">
        <title>Salinimonas sp. HMF8227 Genome sequencing and assembly.</title>
        <authorList>
            <person name="Kang H."/>
            <person name="Kang J."/>
            <person name="Cha I."/>
            <person name="Kim H."/>
            <person name="Joh K."/>
        </authorList>
    </citation>
    <scope>NUCLEOTIDE SEQUENCE [LARGE SCALE GENOMIC DNA]</scope>
    <source>
        <strain evidence="12 13">HMF8227</strain>
    </source>
</reference>
<protein>
    <submittedName>
        <fullName evidence="12">Subtilisin-like protease SBT2.5</fullName>
        <ecNumber evidence="12">3.4.21.-</ecNumber>
    </submittedName>
</protein>
<dbReference type="InterPro" id="IPR045051">
    <property type="entry name" value="SBT"/>
</dbReference>
<evidence type="ECO:0000256" key="10">
    <source>
        <dbReference type="SAM" id="SignalP"/>
    </source>
</evidence>
<sequence length="1235" mass="129585">MRSVRLYSLSLLISILVALGPYSAHGKSGDNPLQRDLPYIVELKTSTFSPLSHEKAASQDNQHLKRQQLAFIQSAGLHLGQSVKALYHYRHALNGVVLDISPSQAQALKDHPEIAHIERSRIEPLMTDSGPDWIGADQVWSGTDSQMPYQGEGTIIGILDTGVNTDHPSFATESGDGYVHQNPKSGYLGDCLDNPNLCNDKLIGVYSYDDITGEYANLSPGTPENGEDHNGHGSHVAAIAAGNVQRDVPIYDAAGDPNPDMTFARISGVAPRANIISYQVCQAGDPGDSINFDGCPTHLVIKAVDQAIADGVDVINHSIGAATQSPWSGSKGKAFLKAQNAGIVVVHSAGNEGPASQTASSDASAPWVISVAAFTHDRAVADKTIGSFSGGLVAPPTLTGRALTEGITAAVVYAGDFNNPNSSDDPAQCLEPFPSDTFNGEIVVCDRGQIARVDKAKNVKAGGAGGFVLANVSDNNLVADAHVLPAIHINRADGDALKNWLASGSDHQATISAAEFVSEPALANQAADFSSRGPNNLLPDVLAPTLAAPGVNIWSAYADNQPSGFKDDPDPSDYAFIDGTSMAAPHVAGAAALLAGLHPQWSPAQIQSALVLTADDNTVREDGTTPSTPFDMGAGMVNLAAAANVGLVLNITDEEFELADPARGGDPKALNLASLTDSDCVTQCQWQRTLTATSDQSWAVTTQSADSDLSLSVDQANFALSADESQTLTVNADIGSGQANHWYFGKVILSSAEQTLVMPVSVKKSTGNLPQSVSFISHRDTDTRILTDLKTAAADSLTFTSYGLVFPQSIQGDISQDSNNSSAFDQLDDGVDQRLVSLGDDAQRLVAVITESSAPDLDLFVGRDDNGDGLAQESELLASSTSADASERVDLLQPEPGDYWILVQNWQSSDANQDSFNLDYAIVGESSDASLNVSASKNQFARLEPWSLRLNWQLNDATQGDAFYGLVQLGSSPDSPNDMGAIAVDIVRGENDVSLTAEADRVRPGATVNAAARILPNRTNETRAYQIQLTLPSAFSANSADSGSIDGQQIQWQTERPANSMAQQFPFTITVLNDAPAGPIELLLESQLTTPASSHEQLEVELPVQVEGAPQVAISGNTSVSSGASVSLTAEVTEPNDDPVDIQWQQSGGPSVALSGSNSARLSFTAPDVSSRVSISLQVSVSDDRGNQTTEMVTVTVAPAQSSGGGDGGGGSLAWLCVLLISALFIKSSPTIRAV</sequence>
<dbReference type="RefSeq" id="WP_162558530.1">
    <property type="nucleotide sequence ID" value="NZ_CP029347.1"/>
</dbReference>
<dbReference type="PROSITE" id="PS50835">
    <property type="entry name" value="IG_LIKE"/>
    <property type="match status" value="1"/>
</dbReference>
<proteinExistence type="inferred from homology"/>
<dbReference type="PROSITE" id="PS00138">
    <property type="entry name" value="SUBTILASE_SER"/>
    <property type="match status" value="1"/>
</dbReference>
<evidence type="ECO:0000256" key="7">
    <source>
        <dbReference type="PIRSR" id="PIRSR615500-1"/>
    </source>
</evidence>
<dbReference type="Pfam" id="PF02225">
    <property type="entry name" value="PA"/>
    <property type="match status" value="1"/>
</dbReference>
<dbReference type="Gene3D" id="3.50.30.30">
    <property type="match status" value="1"/>
</dbReference>
<dbReference type="SUPFAM" id="SSF52743">
    <property type="entry name" value="Subtilisin-like"/>
    <property type="match status" value="1"/>
</dbReference>
<dbReference type="EC" id="3.4.21.-" evidence="12"/>
<evidence type="ECO:0000256" key="1">
    <source>
        <dbReference type="ARBA" id="ARBA00011073"/>
    </source>
</evidence>
<evidence type="ECO:0000256" key="6">
    <source>
        <dbReference type="ARBA" id="ARBA00022825"/>
    </source>
</evidence>
<evidence type="ECO:0000259" key="11">
    <source>
        <dbReference type="PROSITE" id="PS50835"/>
    </source>
</evidence>
<feature type="signal peptide" evidence="10">
    <location>
        <begin position="1"/>
        <end position="26"/>
    </location>
</feature>
<dbReference type="InterPro" id="IPR037045">
    <property type="entry name" value="S8pro/Inhibitor_I9_sf"/>
</dbReference>
<dbReference type="GO" id="GO:0006508">
    <property type="term" value="P:proteolysis"/>
    <property type="evidence" value="ECO:0007669"/>
    <property type="project" value="UniProtKB-KW"/>
</dbReference>
<feature type="active site" description="Charge relay system" evidence="7 8">
    <location>
        <position position="581"/>
    </location>
</feature>
<evidence type="ECO:0000256" key="5">
    <source>
        <dbReference type="ARBA" id="ARBA00022801"/>
    </source>
</evidence>
<dbReference type="Pfam" id="PF05922">
    <property type="entry name" value="Inhibitor_I9"/>
    <property type="match status" value="1"/>
</dbReference>
<dbReference type="Proteomes" id="UP000245728">
    <property type="component" value="Chromosome"/>
</dbReference>
<dbReference type="Gene3D" id="2.60.120.380">
    <property type="match status" value="1"/>
</dbReference>
<keyword evidence="3 8" id="KW-0645">Protease</keyword>
<evidence type="ECO:0000256" key="3">
    <source>
        <dbReference type="ARBA" id="ARBA00022670"/>
    </source>
</evidence>
<keyword evidence="13" id="KW-1185">Reference proteome</keyword>
<evidence type="ECO:0000313" key="12">
    <source>
        <dbReference type="EMBL" id="AWL11871.1"/>
    </source>
</evidence>
<feature type="active site" description="Charge relay system" evidence="7 8">
    <location>
        <position position="232"/>
    </location>
</feature>
<dbReference type="Pfam" id="PF00082">
    <property type="entry name" value="Peptidase_S8"/>
    <property type="match status" value="1"/>
</dbReference>
<dbReference type="InterPro" id="IPR010259">
    <property type="entry name" value="S8pro/Inhibitor_I9"/>
</dbReference>
<dbReference type="PRINTS" id="PR00723">
    <property type="entry name" value="SUBTILISIN"/>
</dbReference>
<keyword evidence="4 10" id="KW-0732">Signal</keyword>
<dbReference type="InterPro" id="IPR013783">
    <property type="entry name" value="Ig-like_fold"/>
</dbReference>
<dbReference type="CDD" id="cd02120">
    <property type="entry name" value="PA_subtilisin_like"/>
    <property type="match status" value="1"/>
</dbReference>
<keyword evidence="2" id="KW-0964">Secreted</keyword>
<evidence type="ECO:0000313" key="13">
    <source>
        <dbReference type="Proteomes" id="UP000245728"/>
    </source>
</evidence>
<dbReference type="GO" id="GO:0004252">
    <property type="term" value="F:serine-type endopeptidase activity"/>
    <property type="evidence" value="ECO:0007669"/>
    <property type="project" value="UniProtKB-UniRule"/>
</dbReference>
<feature type="domain" description="Ig-like" evidence="11">
    <location>
        <begin position="1110"/>
        <end position="1196"/>
    </location>
</feature>
<dbReference type="PANTHER" id="PTHR10795">
    <property type="entry name" value="PROPROTEIN CONVERTASE SUBTILISIN/KEXIN"/>
    <property type="match status" value="1"/>
</dbReference>
<dbReference type="InterPro" id="IPR023828">
    <property type="entry name" value="Peptidase_S8_Ser-AS"/>
</dbReference>
<dbReference type="InterPro" id="IPR007110">
    <property type="entry name" value="Ig-like_dom"/>
</dbReference>
<organism evidence="12 13">
    <name type="scientific">Saliniradius amylolyticus</name>
    <dbReference type="NCBI Taxonomy" id="2183582"/>
    <lineage>
        <taxon>Bacteria</taxon>
        <taxon>Pseudomonadati</taxon>
        <taxon>Pseudomonadota</taxon>
        <taxon>Gammaproteobacteria</taxon>
        <taxon>Alteromonadales</taxon>
        <taxon>Alteromonadaceae</taxon>
        <taxon>Saliniradius</taxon>
    </lineage>
</organism>
<evidence type="ECO:0000256" key="4">
    <source>
        <dbReference type="ARBA" id="ARBA00022729"/>
    </source>
</evidence>
<comment type="similarity">
    <text evidence="1 8 9">Belongs to the peptidase S8 family.</text>
</comment>
<dbReference type="Gene3D" id="3.40.50.200">
    <property type="entry name" value="Peptidase S8/S53 domain"/>
    <property type="match status" value="1"/>
</dbReference>
<dbReference type="EMBL" id="CP029347">
    <property type="protein sequence ID" value="AWL11871.1"/>
    <property type="molecule type" value="Genomic_DNA"/>
</dbReference>
<keyword evidence="6 8" id="KW-0720">Serine protease</keyword>
<feature type="active site" description="Charge relay system" evidence="7 8">
    <location>
        <position position="160"/>
    </location>
</feature>
<dbReference type="AlphaFoldDB" id="A0A2S2E2K4"/>
<dbReference type="Gene3D" id="3.30.70.80">
    <property type="entry name" value="Peptidase S8 propeptide/proteinase inhibitor I9"/>
    <property type="match status" value="1"/>
</dbReference>
<gene>
    <name evidence="12" type="primary">aprX</name>
    <name evidence="12" type="ORF">HMF8227_01396</name>
</gene>
<keyword evidence="5 8" id="KW-0378">Hydrolase</keyword>
<dbReference type="Pfam" id="PF22352">
    <property type="entry name" value="K319L-like_PKD"/>
    <property type="match status" value="1"/>
</dbReference>
<dbReference type="InterPro" id="IPR015500">
    <property type="entry name" value="Peptidase_S8_subtilisin-rel"/>
</dbReference>
<evidence type="ECO:0000256" key="8">
    <source>
        <dbReference type="PROSITE-ProRule" id="PRU01240"/>
    </source>
</evidence>
<evidence type="ECO:0000256" key="9">
    <source>
        <dbReference type="RuleBase" id="RU003355"/>
    </source>
</evidence>
<name>A0A2S2E2K4_9ALTE</name>
<feature type="chain" id="PRO_5015403624" evidence="10">
    <location>
        <begin position="27"/>
        <end position="1235"/>
    </location>
</feature>
<dbReference type="InterPro" id="IPR000209">
    <property type="entry name" value="Peptidase_S8/S53_dom"/>
</dbReference>
<dbReference type="InterPro" id="IPR003137">
    <property type="entry name" value="PA_domain"/>
</dbReference>
<dbReference type="InterPro" id="IPR046450">
    <property type="entry name" value="PA_dom_sf"/>
</dbReference>
<dbReference type="InterPro" id="IPR023827">
    <property type="entry name" value="Peptidase_S8_Asp-AS"/>
</dbReference>
<dbReference type="InterPro" id="IPR036852">
    <property type="entry name" value="Peptidase_S8/S53_dom_sf"/>
</dbReference>
<dbReference type="PROSITE" id="PS00136">
    <property type="entry name" value="SUBTILASE_ASP"/>
    <property type="match status" value="1"/>
</dbReference>
<evidence type="ECO:0000256" key="2">
    <source>
        <dbReference type="ARBA" id="ARBA00022525"/>
    </source>
</evidence>
<dbReference type="Gene3D" id="2.60.40.10">
    <property type="entry name" value="Immunoglobulins"/>
    <property type="match status" value="1"/>
</dbReference>
<accession>A0A2S2E2K4</accession>
<dbReference type="SUPFAM" id="SSF52025">
    <property type="entry name" value="PA domain"/>
    <property type="match status" value="1"/>
</dbReference>